<dbReference type="RefSeq" id="XP_008817076.1">
    <property type="nucleotide sequence ID" value="XM_008818854.1"/>
</dbReference>
<name>W7ALZ5_9APIC</name>
<evidence type="ECO:0000313" key="3">
    <source>
        <dbReference type="Proteomes" id="UP000030640"/>
    </source>
</evidence>
<feature type="compositionally biased region" description="Acidic residues" evidence="1">
    <location>
        <begin position="866"/>
        <end position="875"/>
    </location>
</feature>
<feature type="compositionally biased region" description="Basic and acidic residues" evidence="1">
    <location>
        <begin position="341"/>
        <end position="355"/>
    </location>
</feature>
<feature type="compositionally biased region" description="Polar residues" evidence="1">
    <location>
        <begin position="132"/>
        <end position="148"/>
    </location>
</feature>
<dbReference type="GeneID" id="20038536"/>
<dbReference type="EMBL" id="KI965472">
    <property type="protein sequence ID" value="EUD66346.1"/>
    <property type="molecule type" value="Genomic_DNA"/>
</dbReference>
<organism evidence="2 3">
    <name type="scientific">Plasmodium inui San Antonio 1</name>
    <dbReference type="NCBI Taxonomy" id="1237626"/>
    <lineage>
        <taxon>Eukaryota</taxon>
        <taxon>Sar</taxon>
        <taxon>Alveolata</taxon>
        <taxon>Apicomplexa</taxon>
        <taxon>Aconoidasida</taxon>
        <taxon>Haemosporida</taxon>
        <taxon>Plasmodiidae</taxon>
        <taxon>Plasmodium</taxon>
        <taxon>Plasmodium (Plasmodium)</taxon>
    </lineage>
</organism>
<feature type="compositionally biased region" description="Basic and acidic residues" evidence="1">
    <location>
        <begin position="876"/>
        <end position="885"/>
    </location>
</feature>
<feature type="region of interest" description="Disordered" evidence="1">
    <location>
        <begin position="326"/>
        <end position="401"/>
    </location>
</feature>
<evidence type="ECO:0000256" key="1">
    <source>
        <dbReference type="SAM" id="MobiDB-lite"/>
    </source>
</evidence>
<evidence type="ECO:0000313" key="2">
    <source>
        <dbReference type="EMBL" id="EUD66346.1"/>
    </source>
</evidence>
<protein>
    <submittedName>
        <fullName evidence="2">Uncharacterized protein</fullName>
    </submittedName>
</protein>
<sequence>MKNALCLFYLWNLPLDGGDRRQTLYRVKVRKATRGQENKLHDAGDNYGYLDKGRNSEYEEILNEIIYDYEEEERKKKANIANGKVGREAASPVGSQIGGELGRGKKQSGGHERGSNRQLSHSTHQEGEDTCRSPSGGENSQENSARESTPQEEIKRIEKLKRNNFLSLCNINYDVLSLLLKKELKGEKQDEDDHYNKVSLFLEREGQKNGDETDEGYVGDGYVDDGYAVDGYTEDGYVRDGHTQGRHDDLYIDDSLGRYLIKLDANFVNSISAKEFHVLRNRMYRHIIYLKYRYLRNYKTAIQALKQKKEPRTEPINKHVSVVYEEGGDDQASGDPSDDVSNDHSDGVCNDHTDNTNDQPNGESIPKSAQISPMTQANNPRKDNTARVSFLQPSSDDPESLEQIDTQLSMENIKEIIDVNQRLYKMQTNFNDLKNFNVFNLLDRNTFLNSLRVNDFNFYNYDCPLLFKEMRAFVRRIRHGRLGKPALDECGNVSSEKQSDVSGERGTNVTGEECPNVIGENRSNSPGGVHREQAETFADERCAYVCVPKLSDRGFLKYEDKSIVINLSTKRDQEKEHLPPVKEININTDKGILILSANDKHLNVHVRNICDKISYLTQSLSIWPQLDYGSEEGFPKNVSILKRILMLMLFYFDIKNLFVICLDNTSAKFFYHFLNGEEDNLFKNLLTEKKDDQQEEYLYVNLDDVKFSHIFNRKFVPLYDMKKIFKNYVFLMKKEENFYDLPSFKRSCLFMFLDEHTDKQNHVISSDVQHFFYYKKFDYPFIYSVDKKYTLNTLRSFNEILLYLTSWIDIFHTGENETSAAGDDDQGAQGDGEDGAPSPDVDEMDSDVEKDQDEEEFIQNMQNQQEQDEENEDEDAYQKDQRECDGAYGLDGYDSERRDQNVGE</sequence>
<dbReference type="OrthoDB" id="372586at2759"/>
<feature type="compositionally biased region" description="Polar residues" evidence="1">
    <location>
        <begin position="356"/>
        <end position="379"/>
    </location>
</feature>
<feature type="region of interest" description="Disordered" evidence="1">
    <location>
        <begin position="493"/>
        <end position="529"/>
    </location>
</feature>
<accession>W7ALZ5</accession>
<dbReference type="VEuPathDB" id="PlasmoDB:C922_03262"/>
<dbReference type="Proteomes" id="UP000030640">
    <property type="component" value="Unassembled WGS sequence"/>
</dbReference>
<reference evidence="2 3" key="1">
    <citation type="submission" date="2013-02" db="EMBL/GenBank/DDBJ databases">
        <title>The Genome Sequence of Plasmodium inui San Antonio 1.</title>
        <authorList>
            <consortium name="The Broad Institute Genome Sequencing Platform"/>
            <consortium name="The Broad Institute Genome Sequencing Center for Infectious Disease"/>
            <person name="Neafsey D."/>
            <person name="Cheeseman I."/>
            <person name="Volkman S."/>
            <person name="Adams J."/>
            <person name="Walker B."/>
            <person name="Young S.K."/>
            <person name="Zeng Q."/>
            <person name="Gargeya S."/>
            <person name="Fitzgerald M."/>
            <person name="Haas B."/>
            <person name="Abouelleil A."/>
            <person name="Alvarado L."/>
            <person name="Arachchi H.M."/>
            <person name="Berlin A.M."/>
            <person name="Chapman S.B."/>
            <person name="Dewar J."/>
            <person name="Goldberg J."/>
            <person name="Griggs A."/>
            <person name="Gujja S."/>
            <person name="Hansen M."/>
            <person name="Howarth C."/>
            <person name="Imamovic A."/>
            <person name="Larimer J."/>
            <person name="McCowan C."/>
            <person name="Murphy C."/>
            <person name="Neiman D."/>
            <person name="Pearson M."/>
            <person name="Priest M."/>
            <person name="Roberts A."/>
            <person name="Saif S."/>
            <person name="Shea T."/>
            <person name="Sisk P."/>
            <person name="Sykes S."/>
            <person name="Wortman J."/>
            <person name="Nusbaum C."/>
            <person name="Birren B."/>
        </authorList>
    </citation>
    <scope>NUCLEOTIDE SEQUENCE [LARGE SCALE GENOMIC DNA]</scope>
    <source>
        <strain evidence="2 3">San Antonio 1</strain>
    </source>
</reference>
<keyword evidence="3" id="KW-1185">Reference proteome</keyword>
<proteinExistence type="predicted"/>
<gene>
    <name evidence="2" type="ORF">C922_03262</name>
</gene>
<feature type="region of interest" description="Disordered" evidence="1">
    <location>
        <begin position="817"/>
        <end position="904"/>
    </location>
</feature>
<feature type="compositionally biased region" description="Basic and acidic residues" evidence="1">
    <location>
        <begin position="894"/>
        <end position="904"/>
    </location>
</feature>
<feature type="compositionally biased region" description="Acidic residues" evidence="1">
    <location>
        <begin position="822"/>
        <end position="857"/>
    </location>
</feature>
<dbReference type="AlphaFoldDB" id="W7ALZ5"/>
<feature type="region of interest" description="Disordered" evidence="1">
    <location>
        <begin position="86"/>
        <end position="153"/>
    </location>
</feature>